<dbReference type="InterPro" id="IPR012337">
    <property type="entry name" value="RNaseH-like_sf"/>
</dbReference>
<evidence type="ECO:0008006" key="5">
    <source>
        <dbReference type="Google" id="ProtNLM"/>
    </source>
</evidence>
<protein>
    <recommendedName>
        <fullName evidence="5">RNase H type-1 domain-containing protein</fullName>
    </recommendedName>
</protein>
<dbReference type="GO" id="GO:0003676">
    <property type="term" value="F:nucleic acid binding"/>
    <property type="evidence" value="ECO:0007669"/>
    <property type="project" value="InterPro"/>
</dbReference>
<accession>A0A9D3VAY4</accession>
<feature type="domain" description="RNase H type-1" evidence="1">
    <location>
        <begin position="245"/>
        <end position="356"/>
    </location>
</feature>
<dbReference type="PANTHER" id="PTHR47723">
    <property type="entry name" value="OS05G0353850 PROTEIN"/>
    <property type="match status" value="1"/>
</dbReference>
<feature type="domain" description="Reverse transcriptase zinc-binding" evidence="2">
    <location>
        <begin position="148"/>
        <end position="234"/>
    </location>
</feature>
<dbReference type="Pfam" id="PF13966">
    <property type="entry name" value="zf-RVT"/>
    <property type="match status" value="1"/>
</dbReference>
<dbReference type="SUPFAM" id="SSF53098">
    <property type="entry name" value="Ribonuclease H-like"/>
    <property type="match status" value="1"/>
</dbReference>
<sequence length="389" mass="44680">MKIGFNLVTKSDTLWARVLHSKYGWKDHLPESINRSHCSHLWRALAKIWPMLRDNLIWSIGDSATVRCWKDPWVPGMGSLISKIPFSSNLDLDCRVRILLTPDGGWNLDLFRIWLPEEVICKIISIPPPLPESNPDRVIWARSSSGAFSIRSAYWALKEPSWNPSNKQWKTIWKYLGPQRVIVFLWLAVQQRLLTNSERVRMGISQSMSCALCGCAFEDLSFALRDCPSAKDVWMRILPEELKQRNTGYAASGGIARDHEGNWIMGFTRFLGVCSPFEAEVWGILDGILILLNKGYRRIRLPNDNLEVIQTLTNLNLEDSGIPILRRTQRIMKAEGVWKIMHIPRNQNSVADHLAKVSLQWKSSLQVFNDPPKDVTDLLQKDKANRWPM</sequence>
<dbReference type="AlphaFoldDB" id="A0A9D3VAY4"/>
<gene>
    <name evidence="3" type="ORF">J1N35_027139</name>
</gene>
<dbReference type="OrthoDB" id="1744872at2759"/>
<dbReference type="Pfam" id="PF13456">
    <property type="entry name" value="RVT_3"/>
    <property type="match status" value="1"/>
</dbReference>
<proteinExistence type="predicted"/>
<dbReference type="InterPro" id="IPR036397">
    <property type="entry name" value="RNaseH_sf"/>
</dbReference>
<evidence type="ECO:0000259" key="2">
    <source>
        <dbReference type="Pfam" id="PF13966"/>
    </source>
</evidence>
<dbReference type="GO" id="GO:0004523">
    <property type="term" value="F:RNA-DNA hybrid ribonuclease activity"/>
    <property type="evidence" value="ECO:0007669"/>
    <property type="project" value="InterPro"/>
</dbReference>
<name>A0A9D3VAY4_9ROSI</name>
<keyword evidence="4" id="KW-1185">Reference proteome</keyword>
<dbReference type="EMBL" id="JAIQCV010000008">
    <property type="protein sequence ID" value="KAH1074811.1"/>
    <property type="molecule type" value="Genomic_DNA"/>
</dbReference>
<organism evidence="3 4">
    <name type="scientific">Gossypium stocksii</name>
    <dbReference type="NCBI Taxonomy" id="47602"/>
    <lineage>
        <taxon>Eukaryota</taxon>
        <taxon>Viridiplantae</taxon>
        <taxon>Streptophyta</taxon>
        <taxon>Embryophyta</taxon>
        <taxon>Tracheophyta</taxon>
        <taxon>Spermatophyta</taxon>
        <taxon>Magnoliopsida</taxon>
        <taxon>eudicotyledons</taxon>
        <taxon>Gunneridae</taxon>
        <taxon>Pentapetalae</taxon>
        <taxon>rosids</taxon>
        <taxon>malvids</taxon>
        <taxon>Malvales</taxon>
        <taxon>Malvaceae</taxon>
        <taxon>Malvoideae</taxon>
        <taxon>Gossypium</taxon>
    </lineage>
</organism>
<reference evidence="3 4" key="1">
    <citation type="journal article" date="2021" name="Plant Biotechnol. J.">
        <title>Multi-omics assisted identification of the key and species-specific regulatory components of drought-tolerant mechanisms in Gossypium stocksii.</title>
        <authorList>
            <person name="Yu D."/>
            <person name="Ke L."/>
            <person name="Zhang D."/>
            <person name="Wu Y."/>
            <person name="Sun Y."/>
            <person name="Mei J."/>
            <person name="Sun J."/>
            <person name="Sun Y."/>
        </authorList>
    </citation>
    <scope>NUCLEOTIDE SEQUENCE [LARGE SCALE GENOMIC DNA]</scope>
    <source>
        <strain evidence="4">cv. E1</strain>
        <tissue evidence="3">Leaf</tissue>
    </source>
</reference>
<evidence type="ECO:0000313" key="3">
    <source>
        <dbReference type="EMBL" id="KAH1074811.1"/>
    </source>
</evidence>
<comment type="caution">
    <text evidence="3">The sequence shown here is derived from an EMBL/GenBank/DDBJ whole genome shotgun (WGS) entry which is preliminary data.</text>
</comment>
<dbReference type="InterPro" id="IPR026960">
    <property type="entry name" value="RVT-Znf"/>
</dbReference>
<dbReference type="Gene3D" id="3.30.420.10">
    <property type="entry name" value="Ribonuclease H-like superfamily/Ribonuclease H"/>
    <property type="match status" value="1"/>
</dbReference>
<dbReference type="PANTHER" id="PTHR47723:SF19">
    <property type="entry name" value="POLYNUCLEOTIDYL TRANSFERASE, RIBONUCLEASE H-LIKE SUPERFAMILY PROTEIN"/>
    <property type="match status" value="1"/>
</dbReference>
<evidence type="ECO:0000313" key="4">
    <source>
        <dbReference type="Proteomes" id="UP000828251"/>
    </source>
</evidence>
<dbReference type="InterPro" id="IPR044730">
    <property type="entry name" value="RNase_H-like_dom_plant"/>
</dbReference>
<dbReference type="Proteomes" id="UP000828251">
    <property type="component" value="Unassembled WGS sequence"/>
</dbReference>
<dbReference type="InterPro" id="IPR002156">
    <property type="entry name" value="RNaseH_domain"/>
</dbReference>
<dbReference type="InterPro" id="IPR053151">
    <property type="entry name" value="RNase_H-like"/>
</dbReference>
<evidence type="ECO:0000259" key="1">
    <source>
        <dbReference type="Pfam" id="PF13456"/>
    </source>
</evidence>
<dbReference type="CDD" id="cd06222">
    <property type="entry name" value="RNase_H_like"/>
    <property type="match status" value="1"/>
</dbReference>